<evidence type="ECO:0000256" key="1">
    <source>
        <dbReference type="ARBA" id="ARBA00023002"/>
    </source>
</evidence>
<dbReference type="SUPFAM" id="SSF51430">
    <property type="entry name" value="NAD(P)-linked oxidoreductase"/>
    <property type="match status" value="1"/>
</dbReference>
<dbReference type="GO" id="GO:0005829">
    <property type="term" value="C:cytosol"/>
    <property type="evidence" value="ECO:0007669"/>
    <property type="project" value="UniProtKB-ARBA"/>
</dbReference>
<keyword evidence="1" id="KW-0560">Oxidoreductase</keyword>
<keyword evidence="4" id="KW-1185">Reference proteome</keyword>
<proteinExistence type="predicted"/>
<dbReference type="Proteomes" id="UP000548476">
    <property type="component" value="Unassembled WGS sequence"/>
</dbReference>
<accession>A0A841FPI9</accession>
<evidence type="ECO:0000313" key="3">
    <source>
        <dbReference type="EMBL" id="MBB6033870.1"/>
    </source>
</evidence>
<evidence type="ECO:0000313" key="4">
    <source>
        <dbReference type="Proteomes" id="UP000548476"/>
    </source>
</evidence>
<dbReference type="PANTHER" id="PTHR43364:SF4">
    <property type="entry name" value="NAD(P)-LINKED OXIDOREDUCTASE SUPERFAMILY PROTEIN"/>
    <property type="match status" value="1"/>
</dbReference>
<feature type="domain" description="NADP-dependent oxidoreductase" evidence="2">
    <location>
        <begin position="16"/>
        <end position="310"/>
    </location>
</feature>
<dbReference type="FunFam" id="3.20.20.100:FF:000004">
    <property type="entry name" value="Oxidoreductase, aldo/keto reductase"/>
    <property type="match status" value="1"/>
</dbReference>
<dbReference type="InterPro" id="IPR050523">
    <property type="entry name" value="AKR_Detox_Biosynth"/>
</dbReference>
<dbReference type="CDD" id="cd19081">
    <property type="entry name" value="AKR_AKR9C1"/>
    <property type="match status" value="1"/>
</dbReference>
<dbReference type="InterPro" id="IPR036812">
    <property type="entry name" value="NAD(P)_OxRdtase_dom_sf"/>
</dbReference>
<dbReference type="Pfam" id="PF00248">
    <property type="entry name" value="Aldo_ket_red"/>
    <property type="match status" value="1"/>
</dbReference>
<dbReference type="PANTHER" id="PTHR43364">
    <property type="entry name" value="NADH-SPECIFIC METHYLGLYOXAL REDUCTASE-RELATED"/>
    <property type="match status" value="1"/>
</dbReference>
<name>A0A841FPI9_9ACTN</name>
<dbReference type="InterPro" id="IPR023210">
    <property type="entry name" value="NADP_OxRdtase_dom"/>
</dbReference>
<dbReference type="Gene3D" id="3.20.20.100">
    <property type="entry name" value="NADP-dependent oxidoreductase domain"/>
    <property type="match status" value="1"/>
</dbReference>
<comment type="caution">
    <text evidence="3">The sequence shown here is derived from an EMBL/GenBank/DDBJ whole genome shotgun (WGS) entry which is preliminary data.</text>
</comment>
<reference evidence="3 4" key="1">
    <citation type="submission" date="2020-08" db="EMBL/GenBank/DDBJ databases">
        <title>Genomic Encyclopedia of Type Strains, Phase IV (KMG-IV): sequencing the most valuable type-strain genomes for metagenomic binning, comparative biology and taxonomic classification.</title>
        <authorList>
            <person name="Goeker M."/>
        </authorList>
    </citation>
    <scope>NUCLEOTIDE SEQUENCE [LARGE SCALE GENOMIC DNA]</scope>
    <source>
        <strain evidence="3 4">YIM 65646</strain>
    </source>
</reference>
<protein>
    <submittedName>
        <fullName evidence="3">Aryl-alcohol dehydrogenase-like predicted oxidoreductase</fullName>
    </submittedName>
</protein>
<evidence type="ECO:0000259" key="2">
    <source>
        <dbReference type="Pfam" id="PF00248"/>
    </source>
</evidence>
<dbReference type="EMBL" id="JACHGT010000003">
    <property type="protein sequence ID" value="MBB6033870.1"/>
    <property type="molecule type" value="Genomic_DNA"/>
</dbReference>
<organism evidence="3 4">
    <name type="scientific">Phytomonospora endophytica</name>
    <dbReference type="NCBI Taxonomy" id="714109"/>
    <lineage>
        <taxon>Bacteria</taxon>
        <taxon>Bacillati</taxon>
        <taxon>Actinomycetota</taxon>
        <taxon>Actinomycetes</taxon>
        <taxon>Micromonosporales</taxon>
        <taxon>Micromonosporaceae</taxon>
        <taxon>Phytomonospora</taxon>
    </lineage>
</organism>
<sequence length="328" mass="35940">MEQRYLGRSGLKVSELAMGSAFFGGKVAETDAHALLDAFTTDGGTFVDTADAYGAGAAEEVVGRWLKGRRRDDLVIATKVYGRTGEAPNDAGLGRKHILSAVEASLKRLNTDHIDVYYTHVFDDATPLEETLSALDGLVKSGKVRYLGASNLSGWQLQKSVDLADRHGLERYVALQPLYNLLDRETEWELVEVARNEGIGVVPWAPLREGWLTGRYQRGDGPADGTRLAENAGAWDDYANEHTWSVLDVLGEVAEEAGRTIAQVALRWLIQADTVTAPIIGPSSMTQYRDCAGAAGWELSPEQFTRLSQASDKPKIYPYNVLAANRRR</sequence>
<dbReference type="GO" id="GO:0016491">
    <property type="term" value="F:oxidoreductase activity"/>
    <property type="evidence" value="ECO:0007669"/>
    <property type="project" value="UniProtKB-KW"/>
</dbReference>
<dbReference type="RefSeq" id="WP_184786723.1">
    <property type="nucleotide sequence ID" value="NZ_BONT01000013.1"/>
</dbReference>
<dbReference type="AlphaFoldDB" id="A0A841FPI9"/>
<gene>
    <name evidence="3" type="ORF">HNR73_001720</name>
</gene>